<organism evidence="17 18">
    <name type="scientific">Endozoicomonas numazuensis</name>
    <dbReference type="NCBI Taxonomy" id="1137799"/>
    <lineage>
        <taxon>Bacteria</taxon>
        <taxon>Pseudomonadati</taxon>
        <taxon>Pseudomonadota</taxon>
        <taxon>Gammaproteobacteria</taxon>
        <taxon>Oceanospirillales</taxon>
        <taxon>Endozoicomonadaceae</taxon>
        <taxon>Endozoicomonas</taxon>
    </lineage>
</organism>
<accession>A0A081NHX3</accession>
<keyword evidence="8" id="KW-0067">ATP-binding</keyword>
<evidence type="ECO:0000256" key="4">
    <source>
        <dbReference type="ARBA" id="ARBA00006432"/>
    </source>
</evidence>
<proteinExistence type="inferred from homology"/>
<dbReference type="SUPFAM" id="SSF56801">
    <property type="entry name" value="Acetyl-CoA synthetase-like"/>
    <property type="match status" value="1"/>
</dbReference>
<evidence type="ECO:0000256" key="1">
    <source>
        <dbReference type="ARBA" id="ARBA00001946"/>
    </source>
</evidence>
<keyword evidence="7" id="KW-0276">Fatty acid metabolism</keyword>
<feature type="domain" description="AMP-dependent synthetase/ligase" evidence="15">
    <location>
        <begin position="34"/>
        <end position="429"/>
    </location>
</feature>
<dbReference type="Proteomes" id="UP000028073">
    <property type="component" value="Unassembled WGS sequence"/>
</dbReference>
<dbReference type="OrthoDB" id="9761989at2"/>
<keyword evidence="10" id="KW-0443">Lipid metabolism</keyword>
<keyword evidence="6" id="KW-0547">Nucleotide-binding</keyword>
<dbReference type="GO" id="GO:0005524">
    <property type="term" value="F:ATP binding"/>
    <property type="evidence" value="ECO:0007669"/>
    <property type="project" value="UniProtKB-KW"/>
</dbReference>
<name>A0A081NHX3_9GAMM</name>
<dbReference type="InterPro" id="IPR020845">
    <property type="entry name" value="AMP-binding_CS"/>
</dbReference>
<evidence type="ECO:0000256" key="10">
    <source>
        <dbReference type="ARBA" id="ARBA00023098"/>
    </source>
</evidence>
<dbReference type="STRING" id="1137799.GZ78_10705"/>
<evidence type="ECO:0000256" key="9">
    <source>
        <dbReference type="ARBA" id="ARBA00022842"/>
    </source>
</evidence>
<dbReference type="PANTHER" id="PTHR43767:SF8">
    <property type="entry name" value="LONG-CHAIN-FATTY-ACID--COA LIGASE"/>
    <property type="match status" value="1"/>
</dbReference>
<dbReference type="InterPro" id="IPR050237">
    <property type="entry name" value="ATP-dep_AMP-bd_enzyme"/>
</dbReference>
<evidence type="ECO:0000256" key="11">
    <source>
        <dbReference type="ARBA" id="ARBA00023136"/>
    </source>
</evidence>
<keyword evidence="9" id="KW-0460">Magnesium</keyword>
<evidence type="ECO:0000256" key="13">
    <source>
        <dbReference type="ARBA" id="ARBA00039545"/>
    </source>
</evidence>
<evidence type="ECO:0000256" key="8">
    <source>
        <dbReference type="ARBA" id="ARBA00022840"/>
    </source>
</evidence>
<dbReference type="Gene3D" id="3.40.50.980">
    <property type="match status" value="2"/>
</dbReference>
<dbReference type="FunFam" id="3.40.50.12780:FF:000003">
    <property type="entry name" value="Long-chain-fatty-acid--CoA ligase FadD"/>
    <property type="match status" value="1"/>
</dbReference>
<dbReference type="AlphaFoldDB" id="A0A081NHX3"/>
<protein>
    <recommendedName>
        <fullName evidence="13">Long-chain-fatty-acid--CoA ligase</fullName>
        <ecNumber evidence="12">6.2.1.3</ecNumber>
    </recommendedName>
    <alternativeName>
        <fullName evidence="14">Long-chain acyl-CoA synthetase</fullName>
    </alternativeName>
</protein>
<evidence type="ECO:0000256" key="2">
    <source>
        <dbReference type="ARBA" id="ARBA00004170"/>
    </source>
</evidence>
<dbReference type="eggNOG" id="COG0318">
    <property type="taxonomic scope" value="Bacteria"/>
</dbReference>
<dbReference type="GO" id="GO:0016020">
    <property type="term" value="C:membrane"/>
    <property type="evidence" value="ECO:0007669"/>
    <property type="project" value="UniProtKB-SubCell"/>
</dbReference>
<dbReference type="RefSeq" id="WP_034835091.1">
    <property type="nucleotide sequence ID" value="NZ_JOKH01000002.1"/>
</dbReference>
<evidence type="ECO:0000256" key="6">
    <source>
        <dbReference type="ARBA" id="ARBA00022741"/>
    </source>
</evidence>
<dbReference type="PANTHER" id="PTHR43767">
    <property type="entry name" value="LONG-CHAIN-FATTY-ACID--COA LIGASE"/>
    <property type="match status" value="1"/>
</dbReference>
<gene>
    <name evidence="17" type="ORF">GZ78_10705</name>
</gene>
<evidence type="ECO:0000256" key="14">
    <source>
        <dbReference type="ARBA" id="ARBA00042773"/>
    </source>
</evidence>
<evidence type="ECO:0000259" key="15">
    <source>
        <dbReference type="Pfam" id="PF00501"/>
    </source>
</evidence>
<comment type="subcellular location">
    <subcellularLocation>
        <location evidence="2">Membrane</location>
        <topology evidence="2">Peripheral membrane protein</topology>
    </subcellularLocation>
</comment>
<dbReference type="Gene3D" id="2.30.38.10">
    <property type="entry name" value="Luciferase, Domain 3"/>
    <property type="match status" value="1"/>
</dbReference>
<evidence type="ECO:0000313" key="18">
    <source>
        <dbReference type="Proteomes" id="UP000028073"/>
    </source>
</evidence>
<dbReference type="Pfam" id="PF13193">
    <property type="entry name" value="AMP-binding_C"/>
    <property type="match status" value="1"/>
</dbReference>
<dbReference type="GO" id="GO:0004467">
    <property type="term" value="F:long-chain fatty acid-CoA ligase activity"/>
    <property type="evidence" value="ECO:0007669"/>
    <property type="project" value="UniProtKB-EC"/>
</dbReference>
<comment type="similarity">
    <text evidence="4">Belongs to the ATP-dependent AMP-binding enzyme family.</text>
</comment>
<dbReference type="Gene3D" id="3.30.300.30">
    <property type="match status" value="1"/>
</dbReference>
<comment type="pathway">
    <text evidence="3">Lipid metabolism; fatty acid beta-oxidation.</text>
</comment>
<evidence type="ECO:0000259" key="16">
    <source>
        <dbReference type="Pfam" id="PF13193"/>
    </source>
</evidence>
<dbReference type="EMBL" id="JOKH01000002">
    <property type="protein sequence ID" value="KEQ18046.1"/>
    <property type="molecule type" value="Genomic_DNA"/>
</dbReference>
<dbReference type="CDD" id="cd05936">
    <property type="entry name" value="FC-FACS_FadD_like"/>
    <property type="match status" value="1"/>
</dbReference>
<dbReference type="PROSITE" id="PS00455">
    <property type="entry name" value="AMP_BINDING"/>
    <property type="match status" value="1"/>
</dbReference>
<comment type="caution">
    <text evidence="17">The sequence shown here is derived from an EMBL/GenBank/DDBJ whole genome shotgun (WGS) entry which is preliminary data.</text>
</comment>
<evidence type="ECO:0000313" key="17">
    <source>
        <dbReference type="EMBL" id="KEQ18046.1"/>
    </source>
</evidence>
<keyword evidence="11" id="KW-0472">Membrane</keyword>
<dbReference type="InterPro" id="IPR000873">
    <property type="entry name" value="AMP-dep_synth/lig_dom"/>
</dbReference>
<reference evidence="17 18" key="1">
    <citation type="submission" date="2014-06" db="EMBL/GenBank/DDBJ databases">
        <title>Whole Genome Sequences of Three Symbiotic Endozoicomonas Bacteria.</title>
        <authorList>
            <person name="Neave M.J."/>
            <person name="Apprill A."/>
            <person name="Voolstra C.R."/>
        </authorList>
    </citation>
    <scope>NUCLEOTIDE SEQUENCE [LARGE SCALE GENOMIC DNA]</scope>
    <source>
        <strain evidence="17 18">DSM 25634</strain>
    </source>
</reference>
<evidence type="ECO:0000256" key="5">
    <source>
        <dbReference type="ARBA" id="ARBA00022598"/>
    </source>
</evidence>
<comment type="cofactor">
    <cofactor evidence="1">
        <name>Mg(2+)</name>
        <dbReference type="ChEBI" id="CHEBI:18420"/>
    </cofactor>
</comment>
<keyword evidence="18" id="KW-1185">Reference proteome</keyword>
<dbReference type="InterPro" id="IPR045851">
    <property type="entry name" value="AMP-bd_C_sf"/>
</dbReference>
<dbReference type="FunFam" id="3.30.300.30:FF:000006">
    <property type="entry name" value="Long-chain-fatty-acid--CoA ligase FadD"/>
    <property type="match status" value="1"/>
</dbReference>
<evidence type="ECO:0000256" key="3">
    <source>
        <dbReference type="ARBA" id="ARBA00005005"/>
    </source>
</evidence>
<dbReference type="EC" id="6.2.1.3" evidence="12"/>
<sequence length="569" mass="63086">MEASFWSDKRPAGVAETIDPDRYPNLLAIIEELLEKNATRPAFTGIGHTLTYGDIDRYSQQFANYLREHTSLKPGDRIAIQMPNLLQYPIVVYGAIRAGLTIVNTNPLYTAREMLHQFNDSGAKALVFMDNFGHLVEEVVAETKIEHLIVTRVADMLPFAKRTLINFAAKHVKKMVKPFNLPQAVPFRGALAKGSACQVRPLEKSPSPEDPAVLQYTGGTTGVAKGAVLTQRNLIANMLQARSVLSQLDESGQPVQQVGSEIIVAPLPLYHIYAFTVHLLCMPYMGNQNVLIANPRDTKTFIKFIKPWQFTGFIGLNTLFVSLLNHPDFKECDFSKMKLTLSGGTALQKETGVRWRQFTGCHVSEAYGLTECSPAVCMNPFGSISQLGTAGLPVPSTELKVVNDEGVAQAIGERGELCVRGPQVMQGYWNRPEATGEVLSDDGWLKTGDVAIIKEDGFVEIVDRIKDMILISGFNVYPNEIEDIVASFDRVENCAAIGIPDDVTGERIKLFVIPSDDGLKEEDVVAYCRDHLTAYKVPKDIEFRQELPMTPVGKILRKDLRKEELDKIS</sequence>
<evidence type="ECO:0000256" key="12">
    <source>
        <dbReference type="ARBA" id="ARBA00026121"/>
    </source>
</evidence>
<evidence type="ECO:0000256" key="7">
    <source>
        <dbReference type="ARBA" id="ARBA00022832"/>
    </source>
</evidence>
<keyword evidence="5 17" id="KW-0436">Ligase</keyword>
<dbReference type="InterPro" id="IPR025110">
    <property type="entry name" value="AMP-bd_C"/>
</dbReference>
<feature type="domain" description="AMP-binding enzyme C-terminal" evidence="16">
    <location>
        <begin position="480"/>
        <end position="554"/>
    </location>
</feature>
<dbReference type="Pfam" id="PF00501">
    <property type="entry name" value="AMP-binding"/>
    <property type="match status" value="1"/>
</dbReference>